<dbReference type="GO" id="GO:0140359">
    <property type="term" value="F:ABC-type transporter activity"/>
    <property type="evidence" value="ECO:0007669"/>
    <property type="project" value="InterPro"/>
</dbReference>
<evidence type="ECO:0000256" key="2">
    <source>
        <dbReference type="ARBA" id="ARBA00022448"/>
    </source>
</evidence>
<feature type="domain" description="ABC transmembrane type-1" evidence="11">
    <location>
        <begin position="19"/>
        <end position="305"/>
    </location>
</feature>
<feature type="transmembrane region" description="Helical" evidence="9">
    <location>
        <begin position="58"/>
        <end position="80"/>
    </location>
</feature>
<dbReference type="Pfam" id="PF00664">
    <property type="entry name" value="ABC_membrane"/>
    <property type="match status" value="2"/>
</dbReference>
<feature type="transmembrane region" description="Helical" evidence="9">
    <location>
        <begin position="163"/>
        <end position="181"/>
    </location>
</feature>
<keyword evidence="8 9" id="KW-0472">Membrane</keyword>
<evidence type="ECO:0000313" key="12">
    <source>
        <dbReference type="EMBL" id="MZJ85023.1"/>
    </source>
</evidence>
<proteinExistence type="predicted"/>
<protein>
    <submittedName>
        <fullName evidence="12">ATP-binding cassette domain-containing protein</fullName>
    </submittedName>
</protein>
<dbReference type="GO" id="GO:0005524">
    <property type="term" value="F:ATP binding"/>
    <property type="evidence" value="ECO:0007669"/>
    <property type="project" value="UniProtKB-KW"/>
</dbReference>
<dbReference type="InterPro" id="IPR003439">
    <property type="entry name" value="ABC_transporter-like_ATP-bd"/>
</dbReference>
<dbReference type="GO" id="GO:0016887">
    <property type="term" value="F:ATP hydrolysis activity"/>
    <property type="evidence" value="ECO:0007669"/>
    <property type="project" value="InterPro"/>
</dbReference>
<dbReference type="CDD" id="cd03228">
    <property type="entry name" value="ABCC_MRP_Like"/>
    <property type="match status" value="1"/>
</dbReference>
<dbReference type="InterPro" id="IPR039421">
    <property type="entry name" value="Type_1_exporter"/>
</dbReference>
<keyword evidence="3" id="KW-1003">Cell membrane</keyword>
<feature type="transmembrane region" description="Helical" evidence="9">
    <location>
        <begin position="274"/>
        <end position="291"/>
    </location>
</feature>
<keyword evidence="2" id="KW-0813">Transport</keyword>
<dbReference type="AlphaFoldDB" id="A0A6L8RGW0"/>
<keyword evidence="6 12" id="KW-0067">ATP-binding</keyword>
<dbReference type="CDD" id="cd18781">
    <property type="entry name" value="ABC_6TM_AarD_CydDC_like"/>
    <property type="match status" value="1"/>
</dbReference>
<evidence type="ECO:0000256" key="9">
    <source>
        <dbReference type="SAM" id="Phobius"/>
    </source>
</evidence>
<dbReference type="FunFam" id="3.40.50.300:FF:000299">
    <property type="entry name" value="ABC transporter ATP-binding protein/permease"/>
    <property type="match status" value="1"/>
</dbReference>
<dbReference type="Gene3D" id="1.20.1560.10">
    <property type="entry name" value="ABC transporter type 1, transmembrane domain"/>
    <property type="match status" value="2"/>
</dbReference>
<dbReference type="PANTHER" id="PTHR24221">
    <property type="entry name" value="ATP-BINDING CASSETTE SUB-FAMILY B"/>
    <property type="match status" value="1"/>
</dbReference>
<name>A0A6L8RGW0_9ACTN</name>
<dbReference type="SUPFAM" id="SSF52540">
    <property type="entry name" value="P-loop containing nucleoside triphosphate hydrolases"/>
    <property type="match status" value="2"/>
</dbReference>
<feature type="transmembrane region" description="Helical" evidence="9">
    <location>
        <begin position="137"/>
        <end position="157"/>
    </location>
</feature>
<dbReference type="PROSITE" id="PS00211">
    <property type="entry name" value="ABC_TRANSPORTER_1"/>
    <property type="match status" value="2"/>
</dbReference>
<dbReference type="InterPro" id="IPR027417">
    <property type="entry name" value="P-loop_NTPase"/>
</dbReference>
<organism evidence="12 13">
    <name type="scientific">Collinsella aerofaciens</name>
    <dbReference type="NCBI Taxonomy" id="74426"/>
    <lineage>
        <taxon>Bacteria</taxon>
        <taxon>Bacillati</taxon>
        <taxon>Actinomycetota</taxon>
        <taxon>Coriobacteriia</taxon>
        <taxon>Coriobacteriales</taxon>
        <taxon>Coriobacteriaceae</taxon>
        <taxon>Collinsella</taxon>
    </lineage>
</organism>
<sequence length="1185" mass="124320">MFEKRLFSLVPQATPYIMASVLSKWIALMANITVMWVLARILGGIVTDGLSAALAVDALAQAALPLAAAIIVRAASIYLAQRAGDKAAFEAVRRVRSLVYDKLTALGPSYTETVPTAEAVQTSVEGATQLQVYFGGYLPQLFFAGLAPITLFVLLVGQAGLPAALLLACVPVIPVSIMMVMRNAKKIGSEYWGSYVDLGGMFLEAVQGLTTLKVYQADRDWHKRINAESERFRTATMRLLVMQLRSICVMDLVVYMGAALGIIVAALQLATGKIGFEAAFLIVFLSQEFFLPMRRLGSLFHTAMNGMAASRRMFGILDTLEPERGDVELDGRGDIELDGVGYVYGDRTVLDSASATIAHGSLVALVGESGGGKSTLAGIISGRKGAYRGSVRIGGVELRDATATSLMRAVTLVPTNGYLFAGTLRDNLLLAQPNATDAELLRALGRTRVAAFVQANGGLDMVINEGGTNLSGGQRQRVCMARALLHDSPIYVFDEATSNVDAASEAAIGDVIASLAGEHTVIVVAHRLSTIVDADQILVLERGHIAERGTHDELLSGAGAYARMWNSQEQLSAYAYAEDDAEDAGAVEAVGGSTACTDGLNGAGSSSATAAPDSGRTRRSAPSIIWRMMGLVRPLAGWLVLAVALGSIGMLTAAFVPAFGAFGLMAALGRNALGLGLIAACAACAACGIARGPLHYGEQLCNHYIAFRLLAHIRDLVFGALRQLAPAKLEGRGKGELVSLVTSDIELLEVFYAHTISPIAIALVCTVVFEGFLLAVSPELAGIALVAYAVLGVLLPLTSAKACGTTGRQSREGAGKLGAFVLDSLRGAGETIQFAGGADRSRALGKLTEQVGAVDARLKRRQAASEAVADALILAANLVMLGRALQLVAAGTIDFAAAFVAVFTFVSSFGSVMAVSRLGASLQETLASGARVLDLLDEQPQCVEVADGQDVEFAGAAAEHVSFSYAGGVDAGATKRIANDTAAGLILDDVACTFAPGTMTCIMGRSGSGKSTLLKLLMRFWDPAAGTITVSGVDARHINTASLRSHEAYMTQDTHLFCGTVRENLLVAHASATDAELLDACRSASLTTLIDRLPQGLDTPVAELGDSLSGGERQRIGLARIFLNDAPFILLDEPTSALDALNEASVMQAIDELKRRGKTIVLVSHRASTCAFADFSLSVEHGRLS</sequence>
<feature type="transmembrane region" description="Helical" evidence="9">
    <location>
        <begin position="635"/>
        <end position="660"/>
    </location>
</feature>
<feature type="domain" description="ABC transporter" evidence="10">
    <location>
        <begin position="335"/>
        <end position="567"/>
    </location>
</feature>
<evidence type="ECO:0000259" key="10">
    <source>
        <dbReference type="PROSITE" id="PS50893"/>
    </source>
</evidence>
<feature type="transmembrane region" description="Helical" evidence="9">
    <location>
        <begin position="780"/>
        <end position="798"/>
    </location>
</feature>
<keyword evidence="5" id="KW-0547">Nucleotide-binding</keyword>
<evidence type="ECO:0000313" key="13">
    <source>
        <dbReference type="Proteomes" id="UP000481598"/>
    </source>
</evidence>
<dbReference type="InterPro" id="IPR003593">
    <property type="entry name" value="AAA+_ATPase"/>
</dbReference>
<dbReference type="InterPro" id="IPR011527">
    <property type="entry name" value="ABC1_TM_dom"/>
</dbReference>
<dbReference type="SUPFAM" id="SSF90123">
    <property type="entry name" value="ABC transporter transmembrane region"/>
    <property type="match status" value="2"/>
</dbReference>
<keyword evidence="4 9" id="KW-0812">Transmembrane</keyword>
<feature type="domain" description="ABC transmembrane type-1" evidence="11">
    <location>
        <begin position="644"/>
        <end position="924"/>
    </location>
</feature>
<feature type="transmembrane region" description="Helical" evidence="9">
    <location>
        <begin position="750"/>
        <end position="774"/>
    </location>
</feature>
<dbReference type="InterPro" id="IPR017871">
    <property type="entry name" value="ABC_transporter-like_CS"/>
</dbReference>
<dbReference type="InterPro" id="IPR036640">
    <property type="entry name" value="ABC1_TM_sf"/>
</dbReference>
<dbReference type="GO" id="GO:0005886">
    <property type="term" value="C:plasma membrane"/>
    <property type="evidence" value="ECO:0007669"/>
    <property type="project" value="UniProtKB-SubCell"/>
</dbReference>
<dbReference type="PROSITE" id="PS50929">
    <property type="entry name" value="ABC_TM1F"/>
    <property type="match status" value="2"/>
</dbReference>
<dbReference type="Pfam" id="PF00005">
    <property type="entry name" value="ABC_tran"/>
    <property type="match status" value="2"/>
</dbReference>
<evidence type="ECO:0000256" key="8">
    <source>
        <dbReference type="ARBA" id="ARBA00023136"/>
    </source>
</evidence>
<evidence type="ECO:0000259" key="11">
    <source>
        <dbReference type="PROSITE" id="PS50929"/>
    </source>
</evidence>
<dbReference type="Gene3D" id="3.40.50.300">
    <property type="entry name" value="P-loop containing nucleotide triphosphate hydrolases"/>
    <property type="match status" value="2"/>
</dbReference>
<evidence type="ECO:0000256" key="3">
    <source>
        <dbReference type="ARBA" id="ARBA00022475"/>
    </source>
</evidence>
<feature type="transmembrane region" description="Helical" evidence="9">
    <location>
        <begin position="672"/>
        <end position="690"/>
    </location>
</feature>
<keyword evidence="7 9" id="KW-1133">Transmembrane helix</keyword>
<comment type="subcellular location">
    <subcellularLocation>
        <location evidence="1">Cell membrane</location>
        <topology evidence="1">Multi-pass membrane protein</topology>
    </subcellularLocation>
</comment>
<feature type="domain" description="ABC transporter" evidence="10">
    <location>
        <begin position="972"/>
        <end position="1185"/>
    </location>
</feature>
<feature type="transmembrane region" description="Helical" evidence="9">
    <location>
        <begin position="895"/>
        <end position="915"/>
    </location>
</feature>
<dbReference type="PROSITE" id="PS50893">
    <property type="entry name" value="ABC_TRANSPORTER_2"/>
    <property type="match status" value="2"/>
</dbReference>
<comment type="caution">
    <text evidence="12">The sequence shown here is derived from an EMBL/GenBank/DDBJ whole genome shotgun (WGS) entry which is preliminary data.</text>
</comment>
<gene>
    <name evidence="12" type="ORF">GT635_00865</name>
</gene>
<evidence type="ECO:0000256" key="5">
    <source>
        <dbReference type="ARBA" id="ARBA00022741"/>
    </source>
</evidence>
<evidence type="ECO:0000256" key="4">
    <source>
        <dbReference type="ARBA" id="ARBA00022692"/>
    </source>
</evidence>
<accession>A0A6L8RGW0</accession>
<evidence type="ECO:0000256" key="6">
    <source>
        <dbReference type="ARBA" id="ARBA00022840"/>
    </source>
</evidence>
<dbReference type="RefSeq" id="WP_161156683.1">
    <property type="nucleotide sequence ID" value="NZ_WWSY01000019.1"/>
</dbReference>
<feature type="transmembrane region" description="Helical" evidence="9">
    <location>
        <begin position="247"/>
        <end position="268"/>
    </location>
</feature>
<dbReference type="EMBL" id="WWTB01000002">
    <property type="protein sequence ID" value="MZJ85023.1"/>
    <property type="molecule type" value="Genomic_DNA"/>
</dbReference>
<evidence type="ECO:0000256" key="7">
    <source>
        <dbReference type="ARBA" id="ARBA00022989"/>
    </source>
</evidence>
<dbReference type="PANTHER" id="PTHR24221:SF654">
    <property type="entry name" value="ATP-BINDING CASSETTE SUB-FAMILY B MEMBER 6"/>
    <property type="match status" value="1"/>
</dbReference>
<evidence type="ECO:0000256" key="1">
    <source>
        <dbReference type="ARBA" id="ARBA00004651"/>
    </source>
</evidence>
<dbReference type="Proteomes" id="UP000481598">
    <property type="component" value="Unassembled WGS sequence"/>
</dbReference>
<feature type="transmembrane region" description="Helical" evidence="9">
    <location>
        <begin position="21"/>
        <end position="46"/>
    </location>
</feature>
<dbReference type="SMART" id="SM00382">
    <property type="entry name" value="AAA"/>
    <property type="match status" value="2"/>
</dbReference>
<reference evidence="12 13" key="1">
    <citation type="journal article" date="2019" name="Nat. Med.">
        <title>A library of human gut bacterial isolates paired with longitudinal multiomics data enables mechanistic microbiome research.</title>
        <authorList>
            <person name="Poyet M."/>
            <person name="Groussin M."/>
            <person name="Gibbons S.M."/>
            <person name="Avila-Pacheco J."/>
            <person name="Jiang X."/>
            <person name="Kearney S.M."/>
            <person name="Perrotta A.R."/>
            <person name="Berdy B."/>
            <person name="Zhao S."/>
            <person name="Lieberman T.D."/>
            <person name="Swanson P.K."/>
            <person name="Smith M."/>
            <person name="Roesemann S."/>
            <person name="Alexander J.E."/>
            <person name="Rich S.A."/>
            <person name="Livny J."/>
            <person name="Vlamakis H."/>
            <person name="Clish C."/>
            <person name="Bullock K."/>
            <person name="Deik A."/>
            <person name="Scott J."/>
            <person name="Pierce K.A."/>
            <person name="Xavier R.J."/>
            <person name="Alm E.J."/>
        </authorList>
    </citation>
    <scope>NUCLEOTIDE SEQUENCE [LARGE SCALE GENOMIC DNA]</scope>
    <source>
        <strain evidence="12 13">BIOML-A10</strain>
    </source>
</reference>